<dbReference type="InterPro" id="IPR036942">
    <property type="entry name" value="Beta-barrel_TonB_sf"/>
</dbReference>
<evidence type="ECO:0000256" key="5">
    <source>
        <dbReference type="ARBA" id="ARBA00023077"/>
    </source>
</evidence>
<sequence>MQSAFNQRLWGHENQFVIGSSYDLGRAAYSADTELGSLTDERGVDGSGILVNESRVRLDTTTNSFGIFFTEVFNVTEQLAVNVAGRYNHVEIDMQDRYGTELTGKHKFDRFNPAAGLTYAFMPEINFYGGYSESSRVPTPMELSCADPDDPCKLPNAFIADPPLDQVVAKSWEVGFRGHFANVLDGVVQWNLGYFNTTNHNDIIFQSAGTANSAGDNVGKTKRQGSS</sequence>
<name>A0A7Z0SEM9_9GAMM</name>
<evidence type="ECO:0000256" key="6">
    <source>
        <dbReference type="ARBA" id="ARBA00023136"/>
    </source>
</evidence>
<evidence type="ECO:0000313" key="9">
    <source>
        <dbReference type="EMBL" id="NYT46555.1"/>
    </source>
</evidence>
<evidence type="ECO:0000256" key="7">
    <source>
        <dbReference type="ARBA" id="ARBA00023237"/>
    </source>
</evidence>
<gene>
    <name evidence="9" type="ORF">H0A75_01505</name>
</gene>
<evidence type="ECO:0000256" key="3">
    <source>
        <dbReference type="ARBA" id="ARBA00022452"/>
    </source>
</evidence>
<evidence type="ECO:0000256" key="1">
    <source>
        <dbReference type="ARBA" id="ARBA00004571"/>
    </source>
</evidence>
<reference evidence="9 10" key="1">
    <citation type="submission" date="2020-05" db="EMBL/GenBank/DDBJ databases">
        <title>Horizontal transmission and recombination maintain forever young bacterial symbiont genomes.</title>
        <authorList>
            <person name="Russell S.L."/>
            <person name="Pepper-Tunick E."/>
            <person name="Svedberg J."/>
            <person name="Byrne A."/>
            <person name="Ruelas Castillo J."/>
            <person name="Vollmers C."/>
            <person name="Beinart R.A."/>
            <person name="Corbett-Detig R."/>
        </authorList>
    </citation>
    <scope>NUCLEOTIDE SEQUENCE [LARGE SCALE GENOMIC DNA]</scope>
    <source>
        <strain evidence="9">4727-3</strain>
    </source>
</reference>
<keyword evidence="5" id="KW-0798">TonB box</keyword>
<comment type="subcellular location">
    <subcellularLocation>
        <location evidence="1">Cell outer membrane</location>
        <topology evidence="1">Multi-pass membrane protein</topology>
    </subcellularLocation>
</comment>
<dbReference type="EMBL" id="JACCHS010000014">
    <property type="protein sequence ID" value="NYT46555.1"/>
    <property type="molecule type" value="Genomic_DNA"/>
</dbReference>
<feature type="domain" description="TonB-dependent receptor-like beta-barrel" evidence="8">
    <location>
        <begin position="6"/>
        <end position="225"/>
    </location>
</feature>
<keyword evidence="4" id="KW-0812">Transmembrane</keyword>
<dbReference type="GO" id="GO:0009279">
    <property type="term" value="C:cell outer membrane"/>
    <property type="evidence" value="ECO:0007669"/>
    <property type="project" value="UniProtKB-SubCell"/>
</dbReference>
<protein>
    <submittedName>
        <fullName evidence="9">TonB-dependent receptor</fullName>
    </submittedName>
</protein>
<dbReference type="GO" id="GO:0044718">
    <property type="term" value="P:siderophore transmembrane transport"/>
    <property type="evidence" value="ECO:0007669"/>
    <property type="project" value="TreeGrafter"/>
</dbReference>
<dbReference type="Proteomes" id="UP000537890">
    <property type="component" value="Unassembled WGS sequence"/>
</dbReference>
<dbReference type="InterPro" id="IPR000531">
    <property type="entry name" value="Beta-barrel_TonB"/>
</dbReference>
<keyword evidence="2" id="KW-0813">Transport</keyword>
<proteinExistence type="predicted"/>
<dbReference type="SUPFAM" id="SSF56935">
    <property type="entry name" value="Porins"/>
    <property type="match status" value="1"/>
</dbReference>
<dbReference type="PANTHER" id="PTHR30069">
    <property type="entry name" value="TONB-DEPENDENT OUTER MEMBRANE RECEPTOR"/>
    <property type="match status" value="1"/>
</dbReference>
<evidence type="ECO:0000259" key="8">
    <source>
        <dbReference type="Pfam" id="PF00593"/>
    </source>
</evidence>
<dbReference type="PANTHER" id="PTHR30069:SF39">
    <property type="entry name" value="BLL6183 PROTEIN"/>
    <property type="match status" value="1"/>
</dbReference>
<dbReference type="InterPro" id="IPR039426">
    <property type="entry name" value="TonB-dep_rcpt-like"/>
</dbReference>
<dbReference type="Pfam" id="PF00593">
    <property type="entry name" value="TonB_dep_Rec_b-barrel"/>
    <property type="match status" value="1"/>
</dbReference>
<evidence type="ECO:0000313" key="10">
    <source>
        <dbReference type="Proteomes" id="UP000537890"/>
    </source>
</evidence>
<keyword evidence="3" id="KW-1134">Transmembrane beta strand</keyword>
<keyword evidence="6" id="KW-0472">Membrane</keyword>
<comment type="caution">
    <text evidence="9">The sequence shown here is derived from an EMBL/GenBank/DDBJ whole genome shotgun (WGS) entry which is preliminary data.</text>
</comment>
<organism evidence="9 10">
    <name type="scientific">Candidatus Methanofishera endochildressiae</name>
    <dbReference type="NCBI Taxonomy" id="2738884"/>
    <lineage>
        <taxon>Bacteria</taxon>
        <taxon>Pseudomonadati</taxon>
        <taxon>Pseudomonadota</taxon>
        <taxon>Gammaproteobacteria</taxon>
        <taxon>Candidatus Methanofishera</taxon>
    </lineage>
</organism>
<dbReference type="Gene3D" id="2.40.170.20">
    <property type="entry name" value="TonB-dependent receptor, beta-barrel domain"/>
    <property type="match status" value="1"/>
</dbReference>
<evidence type="ECO:0000256" key="2">
    <source>
        <dbReference type="ARBA" id="ARBA00022448"/>
    </source>
</evidence>
<evidence type="ECO:0000256" key="4">
    <source>
        <dbReference type="ARBA" id="ARBA00022692"/>
    </source>
</evidence>
<dbReference type="AlphaFoldDB" id="A0A7Z0SEM9"/>
<keyword evidence="9" id="KW-0675">Receptor</keyword>
<keyword evidence="7" id="KW-0998">Cell outer membrane</keyword>
<dbReference type="GO" id="GO:0015344">
    <property type="term" value="F:siderophore uptake transmembrane transporter activity"/>
    <property type="evidence" value="ECO:0007669"/>
    <property type="project" value="TreeGrafter"/>
</dbReference>
<accession>A0A7Z0SEM9</accession>